<keyword evidence="2" id="KW-0560">Oxidoreductase</keyword>
<dbReference type="GO" id="GO:0046872">
    <property type="term" value="F:metal ion binding"/>
    <property type="evidence" value="ECO:0007669"/>
    <property type="project" value="UniProtKB-KW"/>
</dbReference>
<accession>B4SHA3</accession>
<dbReference type="GO" id="GO:0051536">
    <property type="term" value="F:iron-sulfur cluster binding"/>
    <property type="evidence" value="ECO:0007669"/>
    <property type="project" value="UniProtKB-KW"/>
</dbReference>
<dbReference type="OrthoDB" id="9785566at2"/>
<dbReference type="AlphaFoldDB" id="B4SHA3"/>
<feature type="domain" description="F420-non-reducing hydrogenase iron-sulfur subunit D" evidence="5">
    <location>
        <begin position="9"/>
        <end position="131"/>
    </location>
</feature>
<sequence length="149" mass="16521">MSEPFEPKIVAFVCTYCTYAGADLAGTSRLKYAPNVRIVRLPCTGRISPMFILKALQKGADGVLVSGCHPGDCHFTHGNYHARRRWIVFRALLDFAGISPERVKYSWISAAEGGKFADLINSVTEDIRTLGPFDQYHQLIKESESPATL</sequence>
<evidence type="ECO:0000256" key="1">
    <source>
        <dbReference type="ARBA" id="ARBA00022723"/>
    </source>
</evidence>
<dbReference type="GO" id="GO:0016491">
    <property type="term" value="F:oxidoreductase activity"/>
    <property type="evidence" value="ECO:0007669"/>
    <property type="project" value="UniProtKB-KW"/>
</dbReference>
<reference evidence="6 7" key="1">
    <citation type="submission" date="2008-06" db="EMBL/GenBank/DDBJ databases">
        <title>Complete sequence of Pelodictyon phaeoclathratiforme BU-1.</title>
        <authorList>
            <consortium name="US DOE Joint Genome Institute"/>
            <person name="Lucas S."/>
            <person name="Copeland A."/>
            <person name="Lapidus A."/>
            <person name="Glavina del Rio T."/>
            <person name="Dalin E."/>
            <person name="Tice H."/>
            <person name="Bruce D."/>
            <person name="Goodwin L."/>
            <person name="Pitluck S."/>
            <person name="Schmutz J."/>
            <person name="Larimer F."/>
            <person name="Land M."/>
            <person name="Hauser L."/>
            <person name="Kyrpides N."/>
            <person name="Mikhailova N."/>
            <person name="Liu Z."/>
            <person name="Li T."/>
            <person name="Zhao F."/>
            <person name="Overmann J."/>
            <person name="Bryant D.A."/>
            <person name="Richardson P."/>
        </authorList>
    </citation>
    <scope>NUCLEOTIDE SEQUENCE [LARGE SCALE GENOMIC DNA]</scope>
    <source>
        <strain evidence="7">DSM 5477 / BU-1</strain>
    </source>
</reference>
<dbReference type="EMBL" id="CP001110">
    <property type="protein sequence ID" value="ACF43570.1"/>
    <property type="molecule type" value="Genomic_DNA"/>
</dbReference>
<keyword evidence="1" id="KW-0479">Metal-binding</keyword>
<keyword evidence="4" id="KW-0411">Iron-sulfur</keyword>
<evidence type="ECO:0000313" key="7">
    <source>
        <dbReference type="Proteomes" id="UP000002724"/>
    </source>
</evidence>
<dbReference type="HOGENOM" id="CLU_095272_1_0_10"/>
<dbReference type="STRING" id="324925.Ppha_1305"/>
<evidence type="ECO:0000256" key="3">
    <source>
        <dbReference type="ARBA" id="ARBA00023004"/>
    </source>
</evidence>
<dbReference type="Proteomes" id="UP000002724">
    <property type="component" value="Chromosome"/>
</dbReference>
<keyword evidence="3" id="KW-0408">Iron</keyword>
<dbReference type="RefSeq" id="WP_012508061.1">
    <property type="nucleotide sequence ID" value="NC_011060.1"/>
</dbReference>
<dbReference type="Pfam" id="PF02662">
    <property type="entry name" value="FlpD"/>
    <property type="match status" value="1"/>
</dbReference>
<evidence type="ECO:0000259" key="5">
    <source>
        <dbReference type="Pfam" id="PF02662"/>
    </source>
</evidence>
<dbReference type="eggNOG" id="COG1908">
    <property type="taxonomic scope" value="Bacteria"/>
</dbReference>
<evidence type="ECO:0000256" key="2">
    <source>
        <dbReference type="ARBA" id="ARBA00023002"/>
    </source>
</evidence>
<dbReference type="KEGG" id="pph:Ppha_1305"/>
<proteinExistence type="predicted"/>
<evidence type="ECO:0000256" key="4">
    <source>
        <dbReference type="ARBA" id="ARBA00023014"/>
    </source>
</evidence>
<organism evidence="6 7">
    <name type="scientific">Pelodictyon phaeoclathratiforme (strain DSM 5477 / BU-1)</name>
    <dbReference type="NCBI Taxonomy" id="324925"/>
    <lineage>
        <taxon>Bacteria</taxon>
        <taxon>Pseudomonadati</taxon>
        <taxon>Chlorobiota</taxon>
        <taxon>Chlorobiia</taxon>
        <taxon>Chlorobiales</taxon>
        <taxon>Chlorobiaceae</taxon>
        <taxon>Chlorobium/Pelodictyon group</taxon>
        <taxon>Pelodictyon</taxon>
    </lineage>
</organism>
<evidence type="ECO:0000313" key="6">
    <source>
        <dbReference type="EMBL" id="ACF43570.1"/>
    </source>
</evidence>
<dbReference type="InterPro" id="IPR003813">
    <property type="entry name" value="MvhD/FlpD"/>
</dbReference>
<keyword evidence="7" id="KW-1185">Reference proteome</keyword>
<protein>
    <submittedName>
        <fullName evidence="6">Methyl-viologen-reducing hydrogenase delta subunit</fullName>
    </submittedName>
</protein>
<gene>
    <name evidence="6" type="ordered locus">Ppha_1305</name>
</gene>
<name>B4SHA3_PELPB</name>